<dbReference type="EMBL" id="RBXR01000001">
    <property type="protein sequence ID" value="RKT74849.1"/>
    <property type="molecule type" value="Genomic_DNA"/>
</dbReference>
<feature type="domain" description="PA" evidence="2">
    <location>
        <begin position="416"/>
        <end position="477"/>
    </location>
</feature>
<organism evidence="3 4">
    <name type="scientific">Saccharothrix variisporea</name>
    <dbReference type="NCBI Taxonomy" id="543527"/>
    <lineage>
        <taxon>Bacteria</taxon>
        <taxon>Bacillati</taxon>
        <taxon>Actinomycetota</taxon>
        <taxon>Actinomycetes</taxon>
        <taxon>Pseudonocardiales</taxon>
        <taxon>Pseudonocardiaceae</taxon>
        <taxon>Saccharothrix</taxon>
    </lineage>
</organism>
<feature type="chain" id="PRO_5019870796" evidence="1">
    <location>
        <begin position="27"/>
        <end position="630"/>
    </location>
</feature>
<reference evidence="3 4" key="1">
    <citation type="submission" date="2018-10" db="EMBL/GenBank/DDBJ databases">
        <title>Sequencing the genomes of 1000 actinobacteria strains.</title>
        <authorList>
            <person name="Klenk H.-P."/>
        </authorList>
    </citation>
    <scope>NUCLEOTIDE SEQUENCE [LARGE SCALE GENOMIC DNA]</scope>
    <source>
        <strain evidence="3 4">DSM 43911</strain>
    </source>
</reference>
<dbReference type="Gene3D" id="3.50.30.30">
    <property type="match status" value="1"/>
</dbReference>
<dbReference type="InterPro" id="IPR003137">
    <property type="entry name" value="PA_domain"/>
</dbReference>
<evidence type="ECO:0000256" key="1">
    <source>
        <dbReference type="SAM" id="SignalP"/>
    </source>
</evidence>
<evidence type="ECO:0000313" key="4">
    <source>
        <dbReference type="Proteomes" id="UP000272729"/>
    </source>
</evidence>
<dbReference type="Pfam" id="PF08309">
    <property type="entry name" value="LVIVD"/>
    <property type="match status" value="1"/>
</dbReference>
<evidence type="ECO:0000259" key="2">
    <source>
        <dbReference type="Pfam" id="PF02225"/>
    </source>
</evidence>
<dbReference type="InterPro" id="IPR013211">
    <property type="entry name" value="LVIVD"/>
</dbReference>
<dbReference type="Proteomes" id="UP000272729">
    <property type="component" value="Unassembled WGS sequence"/>
</dbReference>
<comment type="caution">
    <text evidence="3">The sequence shown here is derived from an EMBL/GenBank/DDBJ whole genome shotgun (WGS) entry which is preliminary data.</text>
</comment>
<dbReference type="AlphaFoldDB" id="A0A495XMI8"/>
<gene>
    <name evidence="3" type="ORF">DFJ66_8223</name>
</gene>
<feature type="signal peptide" evidence="1">
    <location>
        <begin position="1"/>
        <end position="26"/>
    </location>
</feature>
<accession>A0A495XMI8</accession>
<proteinExistence type="predicted"/>
<keyword evidence="1" id="KW-0732">Signal</keyword>
<protein>
    <submittedName>
        <fullName evidence="3">LVIVD repeat-containing protein</fullName>
    </submittedName>
</protein>
<sequence>MLRRRIDRVLALSAVTVVLGAGVATAHPDHGGGGREDFPGEGVADGLYKQHDGDEGHLPAVARNVTLVGKAKVTNPSGAGNTGRVADVTAFGDYAYLTAFRAPTCERTGVHVMDISDPAHPVEVTSAFIPTSAGSYAGEGIQVEHVETPFFHGDLLIHQNETCPGATPGADSGGISLWDVSDPRHPKAVKLHTGDFTNAAGGLDVAPNQTHSMRMWTNVFDKKVYVALVDDEEGTDVDILDITDPYHPVLVNDELDLGEVFGVDQAAPANLTSVFSHDMMITKIGRRYVMNMNYWDGGYVLLDVTDPRPGKVSLIAESDYAALDEERLARGQQVSPEGNAHQSELSPNRKFMIGTDEDFSPYRVTAKIDSGPYAGAEYLATSARDTKPVDENTTISGPTTFVGQACDAAAIPAGTGTALVERGTCAFQVKLDNIVAKGYTAGIVFQNERSDCLGGVTMAAAGPIPYVFTNRYAGLRLLGVPGVTEAGACTTPTPTSGGEATTIKATFDGWGYVRLFGTDIPKSGAGSIKQIGTYAVPESQDPKYARGFGDLSVHEVAMDPDNNSLAYISYYAAGFRVVQYGKNGIQEVGAFIDEDGNNFWGVEVWKDETGEQYVLASDRDFGLYVFHYDG</sequence>
<evidence type="ECO:0000313" key="3">
    <source>
        <dbReference type="EMBL" id="RKT74849.1"/>
    </source>
</evidence>
<keyword evidence="4" id="KW-1185">Reference proteome</keyword>
<dbReference type="Pfam" id="PF02225">
    <property type="entry name" value="PA"/>
    <property type="match status" value="1"/>
</dbReference>
<name>A0A495XMI8_9PSEU</name>